<dbReference type="EMBL" id="CP035108">
    <property type="protein sequence ID" value="QAR33742.1"/>
    <property type="molecule type" value="Genomic_DNA"/>
</dbReference>
<keyword evidence="9" id="KW-0238">DNA-binding</keyword>
<comment type="similarity">
    <text evidence="3">Belongs to the DNA photolyase class-2 family.</text>
</comment>
<dbReference type="OrthoDB" id="9772484at2"/>
<dbReference type="Proteomes" id="UP000287502">
    <property type="component" value="Chromosome"/>
</dbReference>
<protein>
    <recommendedName>
        <fullName evidence="5">Deoxyribodipyrimidine photo-lyase</fullName>
        <ecNumber evidence="4">4.1.99.3</ecNumber>
    </recommendedName>
    <alternativeName>
        <fullName evidence="12">DNA photolyase</fullName>
    </alternativeName>
</protein>
<dbReference type="AlphaFoldDB" id="A0A410JZZ9"/>
<dbReference type="PROSITE" id="PS51645">
    <property type="entry name" value="PHR_CRY_ALPHA_BETA"/>
    <property type="match status" value="1"/>
</dbReference>
<dbReference type="Gene3D" id="1.10.579.10">
    <property type="entry name" value="DNA Cyclobutane Dipyrimidine Photolyase, subunit A, domain 3"/>
    <property type="match status" value="1"/>
</dbReference>
<keyword evidence="16" id="KW-1185">Reference proteome</keyword>
<evidence type="ECO:0000256" key="1">
    <source>
        <dbReference type="ARBA" id="ARBA00001932"/>
    </source>
</evidence>
<evidence type="ECO:0000313" key="16">
    <source>
        <dbReference type="Proteomes" id="UP000287502"/>
    </source>
</evidence>
<evidence type="ECO:0000256" key="11">
    <source>
        <dbReference type="ARBA" id="ARBA00023239"/>
    </source>
</evidence>
<name>A0A410JZZ9_9BACT</name>
<keyword evidence="8" id="KW-0274">FAD</keyword>
<keyword evidence="6" id="KW-0285">Flavoprotein</keyword>
<dbReference type="InterPro" id="IPR032673">
    <property type="entry name" value="DNA_photolyase_2_CS"/>
</dbReference>
<dbReference type="Pfam" id="PF00875">
    <property type="entry name" value="DNA_photolyase"/>
    <property type="match status" value="1"/>
</dbReference>
<dbReference type="PANTHER" id="PTHR10211:SF0">
    <property type="entry name" value="DEOXYRIBODIPYRIMIDINE PHOTO-LYASE"/>
    <property type="match status" value="1"/>
</dbReference>
<dbReference type="InterPro" id="IPR036155">
    <property type="entry name" value="Crypto/Photolyase_N_sf"/>
</dbReference>
<comment type="cofactor">
    <cofactor evidence="1">
        <name>(6R)-5,10-methylene-5,6,7,8-tetrahydrofolate</name>
        <dbReference type="ChEBI" id="CHEBI:15636"/>
    </cofactor>
</comment>
<reference evidence="15 16" key="1">
    <citation type="submission" date="2019-01" db="EMBL/GenBank/DDBJ databases">
        <title>Geovibrio thiophilus DSM 11263, complete genome.</title>
        <authorList>
            <person name="Spring S."/>
            <person name="Bunk B."/>
            <person name="Sproer C."/>
        </authorList>
    </citation>
    <scope>NUCLEOTIDE SEQUENCE [LARGE SCALE GENOMIC DNA]</scope>
    <source>
        <strain evidence="15 16">DSM 11263</strain>
    </source>
</reference>
<dbReference type="SUPFAM" id="SSF52425">
    <property type="entry name" value="Cryptochrome/photolyase, N-terminal domain"/>
    <property type="match status" value="1"/>
</dbReference>
<dbReference type="PROSITE" id="PS01084">
    <property type="entry name" value="DNA_PHOTOLYASES_2_2"/>
    <property type="match status" value="1"/>
</dbReference>
<feature type="domain" description="Photolyase/cryptochrome alpha/beta" evidence="14">
    <location>
        <begin position="18"/>
        <end position="146"/>
    </location>
</feature>
<evidence type="ECO:0000256" key="12">
    <source>
        <dbReference type="ARBA" id="ARBA00031671"/>
    </source>
</evidence>
<evidence type="ECO:0000313" key="15">
    <source>
        <dbReference type="EMBL" id="QAR33742.1"/>
    </source>
</evidence>
<dbReference type="PANTHER" id="PTHR10211">
    <property type="entry name" value="DEOXYRIBODIPYRIMIDINE PHOTOLYASE"/>
    <property type="match status" value="1"/>
</dbReference>
<evidence type="ECO:0000256" key="4">
    <source>
        <dbReference type="ARBA" id="ARBA00013149"/>
    </source>
</evidence>
<dbReference type="SUPFAM" id="SSF48173">
    <property type="entry name" value="Cryptochrome/photolyase FAD-binding domain"/>
    <property type="match status" value="1"/>
</dbReference>
<dbReference type="Gene3D" id="3.40.50.620">
    <property type="entry name" value="HUPs"/>
    <property type="match status" value="1"/>
</dbReference>
<keyword evidence="10" id="KW-0234">DNA repair</keyword>
<dbReference type="InterPro" id="IPR014729">
    <property type="entry name" value="Rossmann-like_a/b/a_fold"/>
</dbReference>
<dbReference type="InterPro" id="IPR052219">
    <property type="entry name" value="Photolyase_Class-2"/>
</dbReference>
<dbReference type="FunFam" id="1.10.579.10:FF:000002">
    <property type="entry name" value="Deoxyribodipyrimidine photolyase"/>
    <property type="match status" value="1"/>
</dbReference>
<evidence type="ECO:0000256" key="13">
    <source>
        <dbReference type="ARBA" id="ARBA00033999"/>
    </source>
</evidence>
<dbReference type="InterPro" id="IPR036134">
    <property type="entry name" value="Crypto/Photolyase_FAD-like_sf"/>
</dbReference>
<evidence type="ECO:0000256" key="6">
    <source>
        <dbReference type="ARBA" id="ARBA00022630"/>
    </source>
</evidence>
<evidence type="ECO:0000256" key="9">
    <source>
        <dbReference type="ARBA" id="ARBA00023125"/>
    </source>
</evidence>
<comment type="catalytic activity">
    <reaction evidence="13">
        <text>cyclobutadipyrimidine (in DNA) = 2 pyrimidine residues (in DNA).</text>
        <dbReference type="EC" id="4.1.99.3"/>
    </reaction>
</comment>
<keyword evidence="11 15" id="KW-0456">Lyase</keyword>
<evidence type="ECO:0000256" key="2">
    <source>
        <dbReference type="ARBA" id="ARBA00001974"/>
    </source>
</evidence>
<sequence>MIHGERIISLNRPSKGGKYILLWIQQAQRTRLNHALEFAVRQANELRLPLFACFVITDGFPNANLRHYTFMLEGLNVLESNLKQRGINLVFRRGSPPEEVLKLARDAAMIVTDRGYLRIQKEWRQQLGISAPCTVVQVESDAVVPVETASCKEEFAAYTIRPKITKQLEKFLVPLGQRDLIIKDFQPDFKNIEPDTASLNIDRAVTPVSLFKGGEDEAAKHLKAFINDRLDSYDELRNDPAEDAQSGLSPYIHFGSISTLEIALAAKEHPKSPAFLEELIIRRELALNMVNFNSEYDSLKPLHPWAAQTLNEHRNDARPYIYTFDELENAQTHDPAWNTAQNEMLSTGKMHGYMRMYWGKKIMEWTKSPEEAYRTAISLNDKYSLDGRDPNGFAGVLWCFGKHDRPWQERAVFGKVRYMNFAGLKRKFDVEAYINRFV</sequence>
<comment type="cofactor">
    <cofactor evidence="2">
        <name>FAD</name>
        <dbReference type="ChEBI" id="CHEBI:57692"/>
    </cofactor>
</comment>
<evidence type="ECO:0000256" key="5">
    <source>
        <dbReference type="ARBA" id="ARBA00014046"/>
    </source>
</evidence>
<evidence type="ECO:0000256" key="3">
    <source>
        <dbReference type="ARBA" id="ARBA00006409"/>
    </source>
</evidence>
<accession>A0A410JZZ9</accession>
<dbReference type="GO" id="GO:0003904">
    <property type="term" value="F:deoxyribodipyrimidine photo-lyase activity"/>
    <property type="evidence" value="ECO:0007669"/>
    <property type="project" value="UniProtKB-EC"/>
</dbReference>
<dbReference type="GO" id="GO:0003677">
    <property type="term" value="F:DNA binding"/>
    <property type="evidence" value="ECO:0007669"/>
    <property type="project" value="UniProtKB-KW"/>
</dbReference>
<dbReference type="EC" id="4.1.99.3" evidence="4"/>
<dbReference type="RefSeq" id="WP_128467028.1">
    <property type="nucleotide sequence ID" value="NZ_CP035108.1"/>
</dbReference>
<dbReference type="InterPro" id="IPR006050">
    <property type="entry name" value="DNA_photolyase_N"/>
</dbReference>
<dbReference type="Gene3D" id="1.25.40.80">
    <property type="match status" value="1"/>
</dbReference>
<evidence type="ECO:0000259" key="14">
    <source>
        <dbReference type="PROSITE" id="PS51645"/>
    </source>
</evidence>
<proteinExistence type="inferred from homology"/>
<dbReference type="GO" id="GO:0000719">
    <property type="term" value="P:photoreactive repair"/>
    <property type="evidence" value="ECO:0007669"/>
    <property type="project" value="TreeGrafter"/>
</dbReference>
<gene>
    <name evidence="15" type="ORF">EP073_10100</name>
</gene>
<keyword evidence="7" id="KW-0227">DNA damage</keyword>
<dbReference type="KEGG" id="gtl:EP073_10100"/>
<evidence type="ECO:0000256" key="7">
    <source>
        <dbReference type="ARBA" id="ARBA00022763"/>
    </source>
</evidence>
<evidence type="ECO:0000256" key="10">
    <source>
        <dbReference type="ARBA" id="ARBA00023204"/>
    </source>
</evidence>
<organism evidence="15 16">
    <name type="scientific">Geovibrio thiophilus</name>
    <dbReference type="NCBI Taxonomy" id="139438"/>
    <lineage>
        <taxon>Bacteria</taxon>
        <taxon>Pseudomonadati</taxon>
        <taxon>Deferribacterota</taxon>
        <taxon>Deferribacteres</taxon>
        <taxon>Deferribacterales</taxon>
        <taxon>Geovibrionaceae</taxon>
        <taxon>Geovibrio</taxon>
    </lineage>
</organism>
<evidence type="ECO:0000256" key="8">
    <source>
        <dbReference type="ARBA" id="ARBA00022827"/>
    </source>
</evidence>